<keyword evidence="7 8" id="KW-0472">Membrane</keyword>
<dbReference type="PANTHER" id="PTHR12982">
    <property type="entry name" value="PHOSPHATIDYLINOSITOL GLYCAN, CLASS C"/>
    <property type="match status" value="1"/>
</dbReference>
<reference evidence="10" key="1">
    <citation type="journal article" date="2018" name="Nat. Microbiol.">
        <title>Leveraging single-cell genomics to expand the fungal tree of life.</title>
        <authorList>
            <person name="Ahrendt S.R."/>
            <person name="Quandt C.A."/>
            <person name="Ciobanu D."/>
            <person name="Clum A."/>
            <person name="Salamov A."/>
            <person name="Andreopoulos B."/>
            <person name="Cheng J.F."/>
            <person name="Woyke T."/>
            <person name="Pelin A."/>
            <person name="Henrissat B."/>
            <person name="Reynolds N.K."/>
            <person name="Benny G.L."/>
            <person name="Smith M.E."/>
            <person name="James T.Y."/>
            <person name="Grigoriev I.V."/>
        </authorList>
    </citation>
    <scope>NUCLEOTIDE SEQUENCE [LARGE SCALE GENOMIC DNA]</scope>
    <source>
        <strain evidence="10">RSA 468</strain>
    </source>
</reference>
<keyword evidence="5 8" id="KW-0812">Transmembrane</keyword>
<organism evidence="9 10">
    <name type="scientific">Dimargaris cristalligena</name>
    <dbReference type="NCBI Taxonomy" id="215637"/>
    <lineage>
        <taxon>Eukaryota</taxon>
        <taxon>Fungi</taxon>
        <taxon>Fungi incertae sedis</taxon>
        <taxon>Zoopagomycota</taxon>
        <taxon>Kickxellomycotina</taxon>
        <taxon>Dimargaritomycetes</taxon>
        <taxon>Dimargaritales</taxon>
        <taxon>Dimargaritaceae</taxon>
        <taxon>Dimargaris</taxon>
    </lineage>
</organism>
<dbReference type="UniPathway" id="UPA00196"/>
<feature type="transmembrane region" description="Helical" evidence="8">
    <location>
        <begin position="208"/>
        <end position="227"/>
    </location>
</feature>
<evidence type="ECO:0000256" key="8">
    <source>
        <dbReference type="SAM" id="Phobius"/>
    </source>
</evidence>
<evidence type="ECO:0000256" key="1">
    <source>
        <dbReference type="ARBA" id="ARBA00004141"/>
    </source>
</evidence>
<evidence type="ECO:0000256" key="2">
    <source>
        <dbReference type="ARBA" id="ARBA00004687"/>
    </source>
</evidence>
<dbReference type="GO" id="GO:0000506">
    <property type="term" value="C:glycosylphosphatidylinositol-N-acetylglucosaminyltransferase (GPI-GnT) complex"/>
    <property type="evidence" value="ECO:0007669"/>
    <property type="project" value="TreeGrafter"/>
</dbReference>
<keyword evidence="9" id="KW-0808">Transferase</keyword>
<gene>
    <name evidence="9" type="ORF">BJ085DRAFT_42423</name>
</gene>
<dbReference type="STRING" id="215637.A0A4P9ZZS6"/>
<dbReference type="InterPro" id="IPR009450">
    <property type="entry name" value="Plno_GlcNAc_GPI2"/>
</dbReference>
<feature type="transmembrane region" description="Helical" evidence="8">
    <location>
        <begin position="127"/>
        <end position="145"/>
    </location>
</feature>
<evidence type="ECO:0000313" key="9">
    <source>
        <dbReference type="EMBL" id="RKP38948.1"/>
    </source>
</evidence>
<feature type="transmembrane region" description="Helical" evidence="8">
    <location>
        <begin position="69"/>
        <end position="89"/>
    </location>
</feature>
<keyword evidence="4" id="KW-0337">GPI-anchor biosynthesis</keyword>
<evidence type="ECO:0000256" key="7">
    <source>
        <dbReference type="ARBA" id="ARBA00023136"/>
    </source>
</evidence>
<proteinExistence type="inferred from homology"/>
<evidence type="ECO:0000256" key="6">
    <source>
        <dbReference type="ARBA" id="ARBA00022989"/>
    </source>
</evidence>
<feature type="transmembrane region" description="Helical" evidence="8">
    <location>
        <begin position="239"/>
        <end position="257"/>
    </location>
</feature>
<dbReference type="AlphaFoldDB" id="A0A4P9ZZS6"/>
<dbReference type="PIRSF" id="PIRSF016104">
    <property type="entry name" value="GPI2"/>
    <property type="match status" value="1"/>
</dbReference>
<comment type="subcellular location">
    <subcellularLocation>
        <location evidence="1">Membrane</location>
        <topology evidence="1">Multi-pass membrane protein</topology>
    </subcellularLocation>
</comment>
<dbReference type="Pfam" id="PF06432">
    <property type="entry name" value="GPI2"/>
    <property type="match status" value="1"/>
</dbReference>
<accession>A0A4P9ZZS6</accession>
<comment type="similarity">
    <text evidence="3">Belongs to the PIGC family.</text>
</comment>
<dbReference type="PANTHER" id="PTHR12982:SF0">
    <property type="entry name" value="PHOSPHATIDYLINOSITOL N-ACETYLGLUCOSAMINYLTRANSFERASE SUBUNIT C"/>
    <property type="match status" value="1"/>
</dbReference>
<dbReference type="EMBL" id="ML002313">
    <property type="protein sequence ID" value="RKP38948.1"/>
    <property type="molecule type" value="Genomic_DNA"/>
</dbReference>
<dbReference type="GO" id="GO:0016757">
    <property type="term" value="F:glycosyltransferase activity"/>
    <property type="evidence" value="ECO:0007669"/>
    <property type="project" value="UniProtKB-KW"/>
</dbReference>
<sequence>MNFSHIDLLSFKSSPSPQKPLTLAPWRKLLYIKQEYPDNYVDESFLENLQKNVNFQSFDYFALCRESTVITEHISSVLIFVAVFIQLYHDHLDPHLLVSLGSAFVFLGCIIWEWCLARPAPPMHKSFLKTAAVFFLTLLGLSPILRTLTQGISSDSIWAMSVCLFITNILFFDYSSDLTYSIQFPGSVALNAAVFACVLLASRLSTNLHAFGFMSFALEWFALFPIFRRYLKRIMPTGHLIQTLLLVAITFVLFWPISRAIAVLYMIAVFSLTFICPIWLIFIQRYKNEIHGPWDEARPKVHRFRSPQR</sequence>
<name>A0A4P9ZZS6_9FUNG</name>
<keyword evidence="9" id="KW-0328">Glycosyltransferase</keyword>
<feature type="transmembrane region" description="Helical" evidence="8">
    <location>
        <begin position="263"/>
        <end position="283"/>
    </location>
</feature>
<feature type="transmembrane region" description="Helical" evidence="8">
    <location>
        <begin position="95"/>
        <end position="115"/>
    </location>
</feature>
<dbReference type="Proteomes" id="UP000268162">
    <property type="component" value="Unassembled WGS sequence"/>
</dbReference>
<feature type="transmembrane region" description="Helical" evidence="8">
    <location>
        <begin position="157"/>
        <end position="175"/>
    </location>
</feature>
<keyword evidence="10" id="KW-1185">Reference proteome</keyword>
<keyword evidence="6 8" id="KW-1133">Transmembrane helix</keyword>
<evidence type="ECO:0000313" key="10">
    <source>
        <dbReference type="Proteomes" id="UP000268162"/>
    </source>
</evidence>
<evidence type="ECO:0000256" key="3">
    <source>
        <dbReference type="ARBA" id="ARBA00008321"/>
    </source>
</evidence>
<comment type="pathway">
    <text evidence="2">Glycolipid biosynthesis; glycosylphosphatidylinositol-anchor biosynthesis.</text>
</comment>
<evidence type="ECO:0000256" key="5">
    <source>
        <dbReference type="ARBA" id="ARBA00022692"/>
    </source>
</evidence>
<protein>
    <submittedName>
        <fullName evidence="9">Phosphatidylinositol N-acetylglucosaminyltransferase subunit C</fullName>
    </submittedName>
</protein>
<evidence type="ECO:0000256" key="4">
    <source>
        <dbReference type="ARBA" id="ARBA00022502"/>
    </source>
</evidence>
<dbReference type="GO" id="GO:0006506">
    <property type="term" value="P:GPI anchor biosynthetic process"/>
    <property type="evidence" value="ECO:0007669"/>
    <property type="project" value="UniProtKB-UniPathway"/>
</dbReference>